<feature type="coiled-coil region" evidence="1">
    <location>
        <begin position="140"/>
        <end position="185"/>
    </location>
</feature>
<evidence type="ECO:0000256" key="1">
    <source>
        <dbReference type="SAM" id="Coils"/>
    </source>
</evidence>
<evidence type="ECO:0000313" key="3">
    <source>
        <dbReference type="EMBL" id="EID81577.1"/>
    </source>
</evidence>
<comment type="caution">
    <text evidence="3">The sequence shown here is derived from an EMBL/GenBank/DDBJ whole genome shotgun (WGS) entry which is preliminary data.</text>
</comment>
<feature type="region of interest" description="Disordered" evidence="2">
    <location>
        <begin position="187"/>
        <end position="222"/>
    </location>
</feature>
<evidence type="ECO:0000256" key="2">
    <source>
        <dbReference type="SAM" id="MobiDB-lite"/>
    </source>
</evidence>
<dbReference type="EMBL" id="AJJH01000014">
    <property type="protein sequence ID" value="EID81577.1"/>
    <property type="molecule type" value="Genomic_DNA"/>
</dbReference>
<proteinExistence type="predicted"/>
<dbReference type="Proteomes" id="UP000006447">
    <property type="component" value="Unassembled WGS sequence"/>
</dbReference>
<accession>I0WYW1</accession>
<dbReference type="RefSeq" id="WP_007295860.1">
    <property type="nucleotide sequence ID" value="NZ_AJJH01000014.1"/>
</dbReference>
<reference evidence="3 4" key="1">
    <citation type="journal article" date="2012" name="J. Bacteriol.">
        <title>Draft genome sequence of the nitrophenol-degrading actinomycete Rhodococcus imtechensis RKJ300.</title>
        <authorList>
            <person name="Vikram S."/>
            <person name="Kumar S."/>
            <person name="Subramanian S."/>
            <person name="Raghava G.P."/>
        </authorList>
    </citation>
    <scope>NUCLEOTIDE SEQUENCE [LARGE SCALE GENOMIC DNA]</scope>
    <source>
        <strain evidence="3 4">RKJ300</strain>
    </source>
</reference>
<feature type="compositionally biased region" description="Low complexity" evidence="2">
    <location>
        <begin position="205"/>
        <end position="214"/>
    </location>
</feature>
<keyword evidence="1" id="KW-0175">Coiled coil</keyword>
<evidence type="ECO:0000313" key="4">
    <source>
        <dbReference type="Proteomes" id="UP000006447"/>
    </source>
</evidence>
<feature type="region of interest" description="Disordered" evidence="2">
    <location>
        <begin position="1"/>
        <end position="26"/>
    </location>
</feature>
<dbReference type="PATRIC" id="fig|1165867.3.peg.488"/>
<protein>
    <recommendedName>
        <fullName evidence="5">Transposase</fullName>
    </recommendedName>
</protein>
<evidence type="ECO:0008006" key="5">
    <source>
        <dbReference type="Google" id="ProtNLM"/>
    </source>
</evidence>
<organism evidence="3 4">
    <name type="scientific">Rhodococcus opacus RKJ300 = JCM 13270</name>
    <dbReference type="NCBI Taxonomy" id="1165867"/>
    <lineage>
        <taxon>Bacteria</taxon>
        <taxon>Bacillati</taxon>
        <taxon>Actinomycetota</taxon>
        <taxon>Actinomycetes</taxon>
        <taxon>Mycobacteriales</taxon>
        <taxon>Nocardiaceae</taxon>
        <taxon>Rhodococcus</taxon>
    </lineage>
</organism>
<gene>
    <name evidence="3" type="ORF">W59_02441</name>
</gene>
<dbReference type="AlphaFoldDB" id="I0WYW1"/>
<name>I0WYW1_RHOOP</name>
<sequence length="222" mass="24700">MTSTPVTRPHEAKSAPQQAIDARKRESATKIAAVRKSIKALGRTGAPITRSGVAILAGVSRSFTYQNETANSIIIAAQSTSQARTRGRVEAATAQQQACWRERALNAEDRARVLRRELTVQHQLVADLLGQMRDPDGTWLEDERNRLREENERLHRDRNELLIERDELLRKLRGARANVARLNHDRANELFPQGPGPDRNEGEVTPPTITTMTTSSLAAPSD</sequence>